<organism evidence="6 7">
    <name type="scientific">Croceitalea vernalis</name>
    <dbReference type="NCBI Taxonomy" id="3075599"/>
    <lineage>
        <taxon>Bacteria</taxon>
        <taxon>Pseudomonadati</taxon>
        <taxon>Bacteroidota</taxon>
        <taxon>Flavobacteriia</taxon>
        <taxon>Flavobacteriales</taxon>
        <taxon>Flavobacteriaceae</taxon>
        <taxon>Croceitalea</taxon>
    </lineage>
</organism>
<dbReference type="SUPFAM" id="SSF53649">
    <property type="entry name" value="Alkaline phosphatase-like"/>
    <property type="match status" value="1"/>
</dbReference>
<accession>A0ABU3BJX2</accession>
<dbReference type="EMBL" id="JAVRHU010000003">
    <property type="protein sequence ID" value="MDT0622467.1"/>
    <property type="molecule type" value="Genomic_DNA"/>
</dbReference>
<dbReference type="PANTHER" id="PTHR42693">
    <property type="entry name" value="ARYLSULFATASE FAMILY MEMBER"/>
    <property type="match status" value="1"/>
</dbReference>
<dbReference type="InterPro" id="IPR050738">
    <property type="entry name" value="Sulfatase"/>
</dbReference>
<dbReference type="Proteomes" id="UP001250662">
    <property type="component" value="Unassembled WGS sequence"/>
</dbReference>
<dbReference type="CDD" id="cd16146">
    <property type="entry name" value="ARS_like"/>
    <property type="match status" value="1"/>
</dbReference>
<feature type="domain" description="Sulfatase N-terminal" evidence="5">
    <location>
        <begin position="29"/>
        <end position="336"/>
    </location>
</feature>
<dbReference type="PROSITE" id="PS00523">
    <property type="entry name" value="SULFATASE_1"/>
    <property type="match status" value="1"/>
</dbReference>
<proteinExistence type="inferred from homology"/>
<dbReference type="InterPro" id="IPR024607">
    <property type="entry name" value="Sulfatase_CS"/>
</dbReference>
<evidence type="ECO:0000313" key="7">
    <source>
        <dbReference type="Proteomes" id="UP001250662"/>
    </source>
</evidence>
<evidence type="ECO:0000256" key="3">
    <source>
        <dbReference type="ARBA" id="ARBA00022801"/>
    </source>
</evidence>
<evidence type="ECO:0000259" key="5">
    <source>
        <dbReference type="Pfam" id="PF00884"/>
    </source>
</evidence>
<evidence type="ECO:0000313" key="6">
    <source>
        <dbReference type="EMBL" id="MDT0622467.1"/>
    </source>
</evidence>
<dbReference type="PANTHER" id="PTHR42693:SF53">
    <property type="entry name" value="ENDO-4-O-SULFATASE"/>
    <property type="match status" value="1"/>
</dbReference>
<dbReference type="InterPro" id="IPR000917">
    <property type="entry name" value="Sulfatase_N"/>
</dbReference>
<keyword evidence="2" id="KW-0479">Metal-binding</keyword>
<dbReference type="Gene3D" id="3.40.720.10">
    <property type="entry name" value="Alkaline Phosphatase, subunit A"/>
    <property type="match status" value="1"/>
</dbReference>
<dbReference type="Pfam" id="PF00884">
    <property type="entry name" value="Sulfatase"/>
    <property type="match status" value="1"/>
</dbReference>
<dbReference type="InterPro" id="IPR017850">
    <property type="entry name" value="Alkaline_phosphatase_core_sf"/>
</dbReference>
<sequence>MKTNKHFFFGLLVVLYSCNTQTEKVFVKPNVIIILTDDQGWGDLSFNGNTNLSTSNIDAIAYEGAVMKNFFVQPVCSPTRAELLTGQYFPRLGVYATSAGGERMDLGVPTIAEIFKNSGYQTAAYGKWHNGMQPPYHPNSRGFDDFYGFCSGHWGNYFSPMLEHNGKITKGEGFLVDDLVNHGIDFISENKDEPFFLYLPLNTPHSPMQSPDQYWAKFENKQLVKKYQGSEEEDEQFTKAALAMVENIDWNVGRLNTYLEESGLQENTIIIFMSDNGPNGWRWNGHMRGKKGSTDEGGVKSPFFIKWPKKIEANSSSQQIMSSIDLLPTLSSLANISLADSIKLDGIDLSKNLLHSEYPLKDRVVYNHWNGNTSIRTQRYRLDQENRLYDMEVDNAQKNDISSELVLIKDSLVNLKTNWEKEVKVAVFAREESSSNLLPGEISKSIKPKEKRLFPIGAKDFPFTQLPARDGIAHGTIKRSNRWPNDSFYTNWTSINDSITWDVKILESGTFEVFLYYTCKVEDIGTELELTFKTSKITRKIIEAHDPPLIGKEKDRSPRMESYVKDFTKVKMGNIKLDKGSGTLVLKTIDIPGNHSIDFRLLNFKSIN</sequence>
<evidence type="ECO:0000256" key="1">
    <source>
        <dbReference type="ARBA" id="ARBA00008779"/>
    </source>
</evidence>
<keyword evidence="3" id="KW-0378">Hydrolase</keyword>
<comment type="caution">
    <text evidence="6">The sequence shown here is derived from an EMBL/GenBank/DDBJ whole genome shotgun (WGS) entry which is preliminary data.</text>
</comment>
<dbReference type="RefSeq" id="WP_311388233.1">
    <property type="nucleotide sequence ID" value="NZ_JAVRHU010000003.1"/>
</dbReference>
<dbReference type="PROSITE" id="PS51257">
    <property type="entry name" value="PROKAR_LIPOPROTEIN"/>
    <property type="match status" value="1"/>
</dbReference>
<gene>
    <name evidence="6" type="ORF">RM520_12585</name>
</gene>
<name>A0ABU3BJX2_9FLAO</name>
<keyword evidence="7" id="KW-1185">Reference proteome</keyword>
<reference evidence="6 7" key="1">
    <citation type="submission" date="2023-09" db="EMBL/GenBank/DDBJ databases">
        <authorList>
            <person name="Rey-Velasco X."/>
        </authorList>
    </citation>
    <scope>NUCLEOTIDE SEQUENCE [LARGE SCALE GENOMIC DNA]</scope>
    <source>
        <strain evidence="6 7">P007</strain>
    </source>
</reference>
<evidence type="ECO:0000256" key="4">
    <source>
        <dbReference type="ARBA" id="ARBA00022837"/>
    </source>
</evidence>
<protein>
    <submittedName>
        <fullName evidence="6">Arylsulfatase</fullName>
    </submittedName>
</protein>
<keyword evidence="4" id="KW-0106">Calcium</keyword>
<evidence type="ECO:0000256" key="2">
    <source>
        <dbReference type="ARBA" id="ARBA00022723"/>
    </source>
</evidence>
<comment type="similarity">
    <text evidence="1">Belongs to the sulfatase family.</text>
</comment>